<dbReference type="PANTHER" id="PTHR43019">
    <property type="entry name" value="SERINE ENDOPROTEASE DEGS"/>
    <property type="match status" value="1"/>
</dbReference>
<evidence type="ECO:0000313" key="6">
    <source>
        <dbReference type="Proteomes" id="UP000325458"/>
    </source>
</evidence>
<evidence type="ECO:0000313" key="4">
    <source>
        <dbReference type="EMBL" id="QEV54683.1"/>
    </source>
</evidence>
<dbReference type="Pfam" id="PF13365">
    <property type="entry name" value="Trypsin_2"/>
    <property type="match status" value="1"/>
</dbReference>
<dbReference type="RefSeq" id="WP_085922882.1">
    <property type="nucleotide sequence ID" value="NZ_BAABSS010000075.1"/>
</dbReference>
<reference evidence="4 6" key="2">
    <citation type="submission" date="2017-09" db="EMBL/GenBank/DDBJ databases">
        <authorList>
            <person name="Lee N."/>
            <person name="Cho B.-K."/>
        </authorList>
    </citation>
    <scope>NUCLEOTIDE SEQUENCE [LARGE SCALE GENOMIC DNA]</scope>
    <source>
        <strain evidence="4 6">ATCC 23948</strain>
    </source>
</reference>
<dbReference type="Pfam" id="PF20028">
    <property type="entry name" value="VMAP-C"/>
    <property type="match status" value="1"/>
</dbReference>
<dbReference type="EMBL" id="CP023691">
    <property type="protein sequence ID" value="QEV54683.1"/>
    <property type="molecule type" value="Genomic_DNA"/>
</dbReference>
<evidence type="ECO:0000259" key="2">
    <source>
        <dbReference type="Pfam" id="PF20028"/>
    </source>
</evidence>
<organism evidence="4 6">
    <name type="scientific">Streptomyces platensis</name>
    <dbReference type="NCBI Taxonomy" id="58346"/>
    <lineage>
        <taxon>Bacteria</taxon>
        <taxon>Bacillati</taxon>
        <taxon>Actinomycetota</taxon>
        <taxon>Actinomycetes</taxon>
        <taxon>Kitasatosporales</taxon>
        <taxon>Streptomycetaceae</taxon>
        <taxon>Streptomyces</taxon>
    </lineage>
</organism>
<reference evidence="3 5" key="1">
    <citation type="submission" date="2016-09" db="EMBL/GenBank/DDBJ databases">
        <title>Streptomyces platensis DSM40041, a candidate organism with high potential of specific P450 cytochromes.</title>
        <authorList>
            <person name="Grumaz C."/>
            <person name="Vainshtein Y."/>
            <person name="Kirstahler P."/>
            <person name="Sohn K."/>
        </authorList>
    </citation>
    <scope>NUCLEOTIDE SEQUENCE [LARGE SCALE GENOMIC DNA]</scope>
    <source>
        <strain evidence="3 5">DSM 40041</strain>
    </source>
</reference>
<evidence type="ECO:0000256" key="1">
    <source>
        <dbReference type="SAM" id="MobiDB-lite"/>
    </source>
</evidence>
<feature type="compositionally biased region" description="Low complexity" evidence="1">
    <location>
        <begin position="174"/>
        <end position="184"/>
    </location>
</feature>
<gene>
    <name evidence="3" type="ORF">BG653_00878</name>
    <name evidence="4" type="ORF">CP981_26335</name>
</gene>
<dbReference type="InterPro" id="IPR009003">
    <property type="entry name" value="Peptidase_S1_PA"/>
</dbReference>
<evidence type="ECO:0000313" key="3">
    <source>
        <dbReference type="EMBL" id="OSY47623.1"/>
    </source>
</evidence>
<feature type="domain" description="vWA-MoxR associated protein C-terminal" evidence="2">
    <location>
        <begin position="477"/>
        <end position="729"/>
    </location>
</feature>
<dbReference type="AlphaFoldDB" id="A0AAE6NMJ8"/>
<dbReference type="GeneID" id="90926776"/>
<dbReference type="KEGG" id="spla:CP981_26335"/>
<feature type="region of interest" description="Disordered" evidence="1">
    <location>
        <begin position="167"/>
        <end position="208"/>
    </location>
</feature>
<keyword evidence="4" id="KW-0645">Protease</keyword>
<dbReference type="InterPro" id="IPR045450">
    <property type="entry name" value="VMAP_C"/>
</dbReference>
<dbReference type="SUPFAM" id="SSF50494">
    <property type="entry name" value="Trypsin-like serine proteases"/>
    <property type="match status" value="1"/>
</dbReference>
<name>A0AAE6NMJ8_STRPT</name>
<dbReference type="Gene3D" id="2.40.10.10">
    <property type="entry name" value="Trypsin-like serine proteases"/>
    <property type="match status" value="2"/>
</dbReference>
<dbReference type="Proteomes" id="UP000325458">
    <property type="component" value="Chromosome"/>
</dbReference>
<dbReference type="PANTHER" id="PTHR43019:SF23">
    <property type="entry name" value="PROTEASE DO-LIKE 5, CHLOROPLASTIC"/>
    <property type="match status" value="1"/>
</dbReference>
<dbReference type="EMBL" id="MIGA01000003">
    <property type="protein sequence ID" value="OSY47623.1"/>
    <property type="molecule type" value="Genomic_DNA"/>
</dbReference>
<dbReference type="GO" id="GO:0006508">
    <property type="term" value="P:proteolysis"/>
    <property type="evidence" value="ECO:0007669"/>
    <property type="project" value="UniProtKB-KW"/>
</dbReference>
<proteinExistence type="predicted"/>
<accession>A0AAE6NMJ8</accession>
<keyword evidence="5" id="KW-1185">Reference proteome</keyword>
<dbReference type="InterPro" id="IPR043504">
    <property type="entry name" value="Peptidase_S1_PA_chymotrypsin"/>
</dbReference>
<dbReference type="GO" id="GO:0008233">
    <property type="term" value="F:peptidase activity"/>
    <property type="evidence" value="ECO:0007669"/>
    <property type="project" value="UniProtKB-KW"/>
</dbReference>
<keyword evidence="4" id="KW-0378">Hydrolase</keyword>
<protein>
    <submittedName>
        <fullName evidence="4">Serine protease</fullName>
    </submittedName>
</protein>
<sequence>MSTSEGRAAGRGDRTRYTQLLDHAGRTTVALRAAPGGAAARPWGSGVLIAPGWVLTCAHVLAASDGRRRDTGPDGVFGVTFDGRVVPARLAYDLSRPDPAAGPAAARADLALVQLLDPETDHPCAWLSDQPATLLEDAYIFRGHDASGAVTEGDDGADTGRRGERVVPEAGAVGDPQEGGCEPEPGGGRGARGRAEHTAPAGPRAPAPPVDHFIAVRFGARDARGLQFGSDVRVSPGASGGPLLDCDRGEVVGIVKGRHQQDHVGLAVPVTALRGLGPEHLVAGAEGLGPDPYHALMSLHDRWHWAGQDLGRTDGLTWFDAQHMIMAGRGRLWGVQERLQALDLLARLPAPRDPLVVEAAVGEVLERGDRPGAWLLRTWRDGHGALYQGSDPYTELRAFVHYLRIVAQLTADEVRDAPGDEAAAVREQAARLAEFVQAKAVVLQPQDRRRIGPVRRRPRSVLVEFEPLFYDEGGQELFNWSVSEGYGQGQWLRVDVQESAGGVPFEQAREQVLRRLGGRLLRADGDAGPNARVRLEVAVPEGRWDTAAGQWEVAASTRRTARLRPVGPGRAVILRDQGRREQVDPAWLRRWQGLAAARELQALRIPPRPGADARSGSAEAIWQLLETAGEGALPALCHTVADGFGRDAVGVALDTGFPAGLWPAHGHGEERDCDAGCEEFHRGVRELLQGSGGVARLPELVRQLRAKAAEAAEEGTHWARDLVLLYDDPEDPIPPLFTDRPQMSPR</sequence>
<dbReference type="Proteomes" id="UP000194225">
    <property type="component" value="Unassembled WGS sequence"/>
</dbReference>
<evidence type="ECO:0000313" key="5">
    <source>
        <dbReference type="Proteomes" id="UP000194225"/>
    </source>
</evidence>